<accession>A0A239I660</accession>
<dbReference type="InterPro" id="IPR006860">
    <property type="entry name" value="FecR"/>
</dbReference>
<gene>
    <name evidence="3" type="ORF">SAMN05216255_3726</name>
</gene>
<protein>
    <submittedName>
        <fullName evidence="3">FecR family protein</fullName>
    </submittedName>
</protein>
<dbReference type="Gene3D" id="2.60.120.1440">
    <property type="match status" value="1"/>
</dbReference>
<dbReference type="InterPro" id="IPR012373">
    <property type="entry name" value="Ferrdict_sens_TM"/>
</dbReference>
<keyword evidence="4" id="KW-1185">Reference proteome</keyword>
<dbReference type="PIRSF" id="PIRSF018266">
    <property type="entry name" value="FecR"/>
    <property type="match status" value="1"/>
</dbReference>
<dbReference type="Pfam" id="PF04773">
    <property type="entry name" value="FecR"/>
    <property type="match status" value="1"/>
</dbReference>
<evidence type="ECO:0000313" key="4">
    <source>
        <dbReference type="Proteomes" id="UP000242915"/>
    </source>
</evidence>
<dbReference type="AlphaFoldDB" id="A0A239I660"/>
<dbReference type="EMBL" id="FZOG01000006">
    <property type="protein sequence ID" value="SNS89009.1"/>
    <property type="molecule type" value="Genomic_DNA"/>
</dbReference>
<evidence type="ECO:0000313" key="3">
    <source>
        <dbReference type="EMBL" id="SNS89009.1"/>
    </source>
</evidence>
<dbReference type="Proteomes" id="UP000242915">
    <property type="component" value="Unassembled WGS sequence"/>
</dbReference>
<reference evidence="4" key="1">
    <citation type="submission" date="2017-06" db="EMBL/GenBank/DDBJ databases">
        <authorList>
            <person name="Varghese N."/>
            <person name="Submissions S."/>
        </authorList>
    </citation>
    <scope>NUCLEOTIDE SEQUENCE [LARGE SCALE GENOMIC DNA]</scope>
    <source>
        <strain evidence="4">CIP 108523</strain>
    </source>
</reference>
<dbReference type="GO" id="GO:0016989">
    <property type="term" value="F:sigma factor antagonist activity"/>
    <property type="evidence" value="ECO:0007669"/>
    <property type="project" value="TreeGrafter"/>
</dbReference>
<dbReference type="PANTHER" id="PTHR30273">
    <property type="entry name" value="PERIPLASMIC SIGNAL SENSOR AND SIGMA FACTOR ACTIVATOR FECR-RELATED"/>
    <property type="match status" value="1"/>
</dbReference>
<organism evidence="3 4">
    <name type="scientific">Pseudomonas segetis</name>
    <dbReference type="NCBI Taxonomy" id="298908"/>
    <lineage>
        <taxon>Bacteria</taxon>
        <taxon>Pseudomonadati</taxon>
        <taxon>Pseudomonadota</taxon>
        <taxon>Gammaproteobacteria</taxon>
        <taxon>Pseudomonadales</taxon>
        <taxon>Pseudomonadaceae</taxon>
        <taxon>Pseudomonas</taxon>
    </lineage>
</organism>
<name>A0A239I660_9PSED</name>
<sequence>MNDISRAILDRAIHWRLKLSSEDHDPAQHRAFQAWLNAAPEHAQAWERLELIEQDISRDASPLVRAALIKDKPSAKTGTLKKSLLSVALLAVLSAGWANHQRPLRDWLADQVTASGEQLQVQLDDNSMLRLNSRTSVDIEFNARERRLVLHSGEILVETAHGDTRPFIVETEQGRLQALGTRFLVRESNQTTRLVVLKSAVAAEPAKGPDRRVISAGQQVLITEQGLSQPSPAPMAADAWVHGMLVVENQRLADLVATLAQYRSGYLSVDPQVADLRISGSFPLNNSDLALATLLPSLPVRLEQHSKWWVRVVPAEPMPATAE</sequence>
<evidence type="ECO:0000259" key="2">
    <source>
        <dbReference type="Pfam" id="PF16220"/>
    </source>
</evidence>
<feature type="domain" description="FecR protein" evidence="1">
    <location>
        <begin position="112"/>
        <end position="201"/>
    </location>
</feature>
<feature type="domain" description="FecR N-terminal" evidence="2">
    <location>
        <begin position="10"/>
        <end position="50"/>
    </location>
</feature>
<dbReference type="RefSeq" id="WP_089360834.1">
    <property type="nucleotide sequence ID" value="NZ_FZOG01000006.1"/>
</dbReference>
<dbReference type="PANTHER" id="PTHR30273:SF2">
    <property type="entry name" value="PROTEIN FECR"/>
    <property type="match status" value="1"/>
</dbReference>
<dbReference type="InterPro" id="IPR032623">
    <property type="entry name" value="FecR_N"/>
</dbReference>
<proteinExistence type="predicted"/>
<evidence type="ECO:0000259" key="1">
    <source>
        <dbReference type="Pfam" id="PF04773"/>
    </source>
</evidence>
<dbReference type="Pfam" id="PF16220">
    <property type="entry name" value="DUF4880"/>
    <property type="match status" value="1"/>
</dbReference>